<dbReference type="Proteomes" id="UP000887226">
    <property type="component" value="Unassembled WGS sequence"/>
</dbReference>
<reference evidence="1" key="1">
    <citation type="journal article" date="2021" name="IMA Fungus">
        <title>Genomic characterization of three marine fungi, including Emericellopsis atlantica sp. nov. with signatures of a generalist lifestyle and marine biomass degradation.</title>
        <authorList>
            <person name="Hagestad O.C."/>
            <person name="Hou L."/>
            <person name="Andersen J.H."/>
            <person name="Hansen E.H."/>
            <person name="Altermark B."/>
            <person name="Li C."/>
            <person name="Kuhnert E."/>
            <person name="Cox R.J."/>
            <person name="Crous P.W."/>
            <person name="Spatafora J.W."/>
            <person name="Lail K."/>
            <person name="Amirebrahimi M."/>
            <person name="Lipzen A."/>
            <person name="Pangilinan J."/>
            <person name="Andreopoulos W."/>
            <person name="Hayes R.D."/>
            <person name="Ng V."/>
            <person name="Grigoriev I.V."/>
            <person name="Jackson S.A."/>
            <person name="Sutton T.D.S."/>
            <person name="Dobson A.D.W."/>
            <person name="Rama T."/>
        </authorList>
    </citation>
    <scope>NUCLEOTIDE SEQUENCE</scope>
    <source>
        <strain evidence="1">TRa3180A</strain>
    </source>
</reference>
<evidence type="ECO:0000313" key="1">
    <source>
        <dbReference type="EMBL" id="KAG9241972.1"/>
    </source>
</evidence>
<sequence length="94" mass="10161">MLFIFILHSASLRSCTTQRIKAENFLMAAAVSIAVMPLPLTTSCTTYYNVVARVTSITPVTTRSSISRISVPHSTSIPYAPCFTTVPPAITPLD</sequence>
<comment type="caution">
    <text evidence="1">The sequence shown here is derived from an EMBL/GenBank/DDBJ whole genome shotgun (WGS) entry which is preliminary data.</text>
</comment>
<dbReference type="EMBL" id="MU254130">
    <property type="protein sequence ID" value="KAG9241972.1"/>
    <property type="molecule type" value="Genomic_DNA"/>
</dbReference>
<protein>
    <submittedName>
        <fullName evidence="1">Uncharacterized protein</fullName>
    </submittedName>
</protein>
<dbReference type="AlphaFoldDB" id="A0A9P7YYD3"/>
<proteinExistence type="predicted"/>
<evidence type="ECO:0000313" key="2">
    <source>
        <dbReference type="Proteomes" id="UP000887226"/>
    </source>
</evidence>
<keyword evidence="2" id="KW-1185">Reference proteome</keyword>
<name>A0A9P7YYD3_9HELO</name>
<organism evidence="1 2">
    <name type="scientific">Calycina marina</name>
    <dbReference type="NCBI Taxonomy" id="1763456"/>
    <lineage>
        <taxon>Eukaryota</taxon>
        <taxon>Fungi</taxon>
        <taxon>Dikarya</taxon>
        <taxon>Ascomycota</taxon>
        <taxon>Pezizomycotina</taxon>
        <taxon>Leotiomycetes</taxon>
        <taxon>Helotiales</taxon>
        <taxon>Pezizellaceae</taxon>
        <taxon>Calycina</taxon>
    </lineage>
</organism>
<accession>A0A9P7YYD3</accession>
<gene>
    <name evidence="1" type="ORF">BJ878DRAFT_518037</name>
</gene>